<evidence type="ECO:0000313" key="3">
    <source>
        <dbReference type="Proteomes" id="UP000613768"/>
    </source>
</evidence>
<evidence type="ECO:0000313" key="2">
    <source>
        <dbReference type="EMBL" id="MBD8526575.1"/>
    </source>
</evidence>
<dbReference type="Pfam" id="PF09136">
    <property type="entry name" value="Glucodextran_B"/>
    <property type="match status" value="1"/>
</dbReference>
<dbReference type="EMBL" id="JACYTR010000025">
    <property type="protein sequence ID" value="MBD8526575.1"/>
    <property type="molecule type" value="Genomic_DNA"/>
</dbReference>
<name>A0AAW3ZKG0_9GAMM</name>
<dbReference type="InterPro" id="IPR013783">
    <property type="entry name" value="Ig-like_fold"/>
</dbReference>
<keyword evidence="3" id="KW-1185">Reference proteome</keyword>
<feature type="compositionally biased region" description="Low complexity" evidence="1">
    <location>
        <begin position="1094"/>
        <end position="1107"/>
    </location>
</feature>
<dbReference type="InterPro" id="IPR008969">
    <property type="entry name" value="CarboxyPept-like_regulatory"/>
</dbReference>
<proteinExistence type="predicted"/>
<organism evidence="2 3">
    <name type="scientific">Pseudomarimonas arenosa</name>
    <dbReference type="NCBI Taxonomy" id="2774145"/>
    <lineage>
        <taxon>Bacteria</taxon>
        <taxon>Pseudomonadati</taxon>
        <taxon>Pseudomonadota</taxon>
        <taxon>Gammaproteobacteria</taxon>
        <taxon>Lysobacterales</taxon>
        <taxon>Lysobacteraceae</taxon>
        <taxon>Pseudomarimonas</taxon>
    </lineage>
</organism>
<dbReference type="InterPro" id="IPR008964">
    <property type="entry name" value="Invasin/intimin_cell_adhesion"/>
</dbReference>
<dbReference type="SUPFAM" id="SSF49464">
    <property type="entry name" value="Carboxypeptidase regulatory domain-like"/>
    <property type="match status" value="1"/>
</dbReference>
<dbReference type="RefSeq" id="WP_192029991.1">
    <property type="nucleotide sequence ID" value="NZ_JACYTR010000025.1"/>
</dbReference>
<accession>A0AAW3ZKG0</accession>
<evidence type="ECO:0000256" key="1">
    <source>
        <dbReference type="SAM" id="MobiDB-lite"/>
    </source>
</evidence>
<reference evidence="2 3" key="1">
    <citation type="submission" date="2020-09" db="EMBL/GenBank/DDBJ databases">
        <title>Pseudoxanthomonas sp. CAU 1598 isolated from sand of Yaerae Beach.</title>
        <authorList>
            <person name="Kim W."/>
        </authorList>
    </citation>
    <scope>NUCLEOTIDE SEQUENCE [LARGE SCALE GENOMIC DNA]</scope>
    <source>
        <strain evidence="2 3">CAU 1598</strain>
    </source>
</reference>
<comment type="caution">
    <text evidence="2">The sequence shown here is derived from an EMBL/GenBank/DDBJ whole genome shotgun (WGS) entry which is preliminary data.</text>
</comment>
<dbReference type="Proteomes" id="UP000613768">
    <property type="component" value="Unassembled WGS sequence"/>
</dbReference>
<dbReference type="SUPFAM" id="SSF49373">
    <property type="entry name" value="Invasin/intimin cell-adhesion fragments"/>
    <property type="match status" value="1"/>
</dbReference>
<gene>
    <name evidence="2" type="ORF">IFO71_12595</name>
</gene>
<feature type="compositionally biased region" description="Acidic residues" evidence="1">
    <location>
        <begin position="1108"/>
        <end position="1117"/>
    </location>
</feature>
<feature type="region of interest" description="Disordered" evidence="1">
    <location>
        <begin position="1086"/>
        <end position="1117"/>
    </location>
</feature>
<dbReference type="Gene3D" id="2.60.40.10">
    <property type="entry name" value="Immunoglobulins"/>
    <property type="match status" value="4"/>
</dbReference>
<sequence>MAMARAARFALEVLVACLVTLIISSVSQAAANEVFRSGFELESWLDRAEVLPAPSTVLDADALPQVGIRWNDGESLTGPWVLVLDGVEIGASAAHSPREVIHTASTPLAEGRHQAEFRYGSLVKSWSFSTRTDPEVLDLSPFGHVEGDDSQPPIRAEYTDVGSGIHLSKVRLVLDGVDVTSGADIQEGGLSYTPSTPLADGIHRADLHLEDRAGNQVLRLWGFVTGADPEISIESPSESLLRYADPLEVRAQVSITRGALRRDSLRLFLNETDIAPEAEIEWDGERRATVRYAPSAPLASGAYQVAIDVAAESGKSAWALRAFEIDIEHQYRLEMVGTIEDSYSSSMRVVALAESTAGAPGTILIAGQESDDRVRTEEGVEYSREVSLTPGPNLIEIVAQFPDGETRRIETTITYHAPTQIEVLVPADLSTLGPMPAEGSATPPGGATNLTGAVQRPVTVRGQSSAPLTEVLINQQLAQLADDGLSFSFPDFFLHEGSNLLSVVGTDQRGHTVTSQITVFVDHTAPLLTIESPSEQAITSQAHIDLRGTVNDAVEGLIGAPEPTVTVDNTTNGETVTAIVSDRGYLALKLPLEIGHNALRVSATDAQGNARSQTREVVRIAVGSARLTRFEGHNQQGEVGSELPDPLSVLALDAEGLPLVNLPVRFDIVRGSGSLRGGTEPERFDGVNLSRNLIVHTDASGQAQVWLTVGREARPGSDAVRVWSEQIAEEVMFMASAERGAAQRVFINGASGLQYLSTDSQPVEALTAVVVDQYQNRLPNVPVEFKVMLGSARFNGVGTSADGQTQTVMTDRNGLAAVRPMSGSEPGQVVIQAEAVDADRRVGGAAFQLMVYAATAGPTQFAGLVQDHIGTPLAGVRLSIGRTALTALSDERGYFLFSDQVPPGKIDLFVDGRELRVERNGEWLEYPALHFETAVVVGQLNQLPHAVVLPPINHGQAKIVGGNQDVEFTLPGWEGFSMRVKANSVTFPDGSREGPLVVTPVHADRLPMVPPGPGSLFMGVAWTIQPTNTRFDPPIEVRIPNTLGFKPGETAPVVQWDHDLAMFVPMGRGTIDESGTQLITDPGSGITKAGWGGPVTTPTPAAPGPTDDTAENPPDCDCEDRLGLEGKSDEVCPPLSPECPTFDICDRLGLPRKGGRSTGRIEFEFDEVEDLTPPAGAIAAYYAYPDLANTPGQTVYADWKVELDAWCSKHRQWEFSVKRVAIKSKLGWPKNPRFEELDATRLSGFLAQDTRENCKYGERAELSLKYSYSSHYEGVQGGLPDGQNSEVAALLSRGVRELPPPLGCTNNCQWGAKAATKAHEGQHHRRFKNDVFTSNGLQRLVDLVERRTRFPVREGDTVDVAINGAALKNRILEWIISIHELGVVSGEYVLDPNQQRYIYKHIRPDDFYNCSVNSLKPTWERINSSNQALGCSNRLLKYLLAS</sequence>
<protein>
    <submittedName>
        <fullName evidence="2">Ig-like domain-containing protein</fullName>
    </submittedName>
</protein>